<dbReference type="AlphaFoldDB" id="A0A7X0JR61"/>
<dbReference type="GO" id="GO:0042276">
    <property type="term" value="P:error-prone translesion synthesis"/>
    <property type="evidence" value="ECO:0007669"/>
    <property type="project" value="TreeGrafter"/>
</dbReference>
<evidence type="ECO:0000256" key="11">
    <source>
        <dbReference type="ARBA" id="ARBA00022932"/>
    </source>
</evidence>
<feature type="site" description="Substrate discrimination" evidence="15">
    <location>
        <position position="16"/>
    </location>
</feature>
<dbReference type="InterPro" id="IPR043128">
    <property type="entry name" value="Rev_trsase/Diguanyl_cyclase"/>
</dbReference>
<dbReference type="SUPFAM" id="SSF56672">
    <property type="entry name" value="DNA/RNA polymerases"/>
    <property type="match status" value="1"/>
</dbReference>
<dbReference type="InterPro" id="IPR017961">
    <property type="entry name" value="DNA_pol_Y-fam_little_finger"/>
</dbReference>
<dbReference type="GO" id="GO:0000287">
    <property type="term" value="F:magnesium ion binding"/>
    <property type="evidence" value="ECO:0007669"/>
    <property type="project" value="UniProtKB-UniRule"/>
</dbReference>
<dbReference type="PANTHER" id="PTHR11076">
    <property type="entry name" value="DNA REPAIR POLYMERASE UMUC / TRANSFERASE FAMILY MEMBER"/>
    <property type="match status" value="1"/>
</dbReference>
<keyword evidence="12 15" id="KW-0238">DNA-binding</keyword>
<gene>
    <name evidence="15" type="primary">dinB</name>
    <name evidence="17" type="ORF">HNR48_001057</name>
</gene>
<evidence type="ECO:0000256" key="15">
    <source>
        <dbReference type="HAMAP-Rule" id="MF_01113"/>
    </source>
</evidence>
<keyword evidence="18" id="KW-1185">Reference proteome</keyword>
<comment type="function">
    <text evidence="15">Poorly processive, error-prone DNA polymerase involved in untargeted mutagenesis. Copies undamaged DNA at stalled replication forks, which arise in vivo from mismatched or misaligned primer ends. These misaligned primers can be extended by PolIV. Exhibits no 3'-5' exonuclease (proofreading) activity. May be involved in translesional synthesis, in conjunction with the beta clamp from PolIII.</text>
</comment>
<dbReference type="Pfam" id="PF21999">
    <property type="entry name" value="IMS_HHH_1"/>
    <property type="match status" value="1"/>
</dbReference>
<dbReference type="Gene3D" id="3.40.1170.60">
    <property type="match status" value="1"/>
</dbReference>
<dbReference type="NCBIfam" id="NF002677">
    <property type="entry name" value="PRK02406.1"/>
    <property type="match status" value="1"/>
</dbReference>
<dbReference type="CDD" id="cd03586">
    <property type="entry name" value="PolY_Pol_IV_kappa"/>
    <property type="match status" value="1"/>
</dbReference>
<dbReference type="SUPFAM" id="SSF100879">
    <property type="entry name" value="Lesion bypass DNA polymerase (Y-family), little finger domain"/>
    <property type="match status" value="1"/>
</dbReference>
<dbReference type="Gene3D" id="1.10.150.20">
    <property type="entry name" value="5' to 3' exonuclease, C-terminal subdomain"/>
    <property type="match status" value="1"/>
</dbReference>
<comment type="subunit">
    <text evidence="15">Monomer.</text>
</comment>
<dbReference type="GO" id="GO:0006281">
    <property type="term" value="P:DNA repair"/>
    <property type="evidence" value="ECO:0007669"/>
    <property type="project" value="UniProtKB-UniRule"/>
</dbReference>
<evidence type="ECO:0000256" key="4">
    <source>
        <dbReference type="ARBA" id="ARBA00022490"/>
    </source>
</evidence>
<evidence type="ECO:0000256" key="5">
    <source>
        <dbReference type="ARBA" id="ARBA00022679"/>
    </source>
</evidence>
<evidence type="ECO:0000256" key="3">
    <source>
        <dbReference type="ARBA" id="ARBA00022457"/>
    </source>
</evidence>
<dbReference type="GO" id="GO:0003684">
    <property type="term" value="F:damaged DNA binding"/>
    <property type="evidence" value="ECO:0007669"/>
    <property type="project" value="InterPro"/>
</dbReference>
<keyword evidence="5 15" id="KW-0808">Transferase</keyword>
<keyword evidence="6 15" id="KW-0548">Nucleotidyltransferase</keyword>
<feature type="binding site" evidence="15">
    <location>
        <position position="11"/>
    </location>
    <ligand>
        <name>Mg(2+)</name>
        <dbReference type="ChEBI" id="CHEBI:18420"/>
    </ligand>
</feature>
<reference evidence="17 18" key="1">
    <citation type="submission" date="2020-08" db="EMBL/GenBank/DDBJ databases">
        <title>Genomic Encyclopedia of Type Strains, Phase IV (KMG-IV): sequencing the most valuable type-strain genomes for metagenomic binning, comparative biology and taxonomic classification.</title>
        <authorList>
            <person name="Goeker M."/>
        </authorList>
    </citation>
    <scope>NUCLEOTIDE SEQUENCE [LARGE SCALE GENOMIC DNA]</scope>
    <source>
        <strain evidence="17 18">DSM 22368</strain>
    </source>
</reference>
<dbReference type="InterPro" id="IPR022880">
    <property type="entry name" value="DNApol_IV"/>
</dbReference>
<dbReference type="Pfam" id="PF11799">
    <property type="entry name" value="IMS_C"/>
    <property type="match status" value="1"/>
</dbReference>
<dbReference type="FunFam" id="3.40.1170.60:FF:000001">
    <property type="entry name" value="DNA polymerase IV"/>
    <property type="match status" value="1"/>
</dbReference>
<keyword evidence="9 15" id="KW-0227">DNA damage</keyword>
<dbReference type="RefSeq" id="WP_166850259.1">
    <property type="nucleotide sequence ID" value="NZ_JAAONY010000001.1"/>
</dbReference>
<evidence type="ECO:0000256" key="1">
    <source>
        <dbReference type="ARBA" id="ARBA00004496"/>
    </source>
</evidence>
<comment type="caution">
    <text evidence="17">The sequence shown here is derived from an EMBL/GenBank/DDBJ whole genome shotgun (WGS) entry which is preliminary data.</text>
</comment>
<accession>A0A7X0JR61</accession>
<dbReference type="InterPro" id="IPR001126">
    <property type="entry name" value="UmuC"/>
</dbReference>
<dbReference type="HAMAP" id="MF_01113">
    <property type="entry name" value="DNApol_IV"/>
    <property type="match status" value="1"/>
</dbReference>
<keyword evidence="10 15" id="KW-0460">Magnesium</keyword>
<keyword evidence="13 15" id="KW-0234">DNA repair</keyword>
<dbReference type="Proteomes" id="UP000528457">
    <property type="component" value="Unassembled WGS sequence"/>
</dbReference>
<evidence type="ECO:0000256" key="2">
    <source>
        <dbReference type="ARBA" id="ARBA00010945"/>
    </source>
</evidence>
<dbReference type="EMBL" id="JACHHT010000001">
    <property type="protein sequence ID" value="MBB6520779.1"/>
    <property type="molecule type" value="Genomic_DNA"/>
</dbReference>
<keyword evidence="7 15" id="KW-0235">DNA replication</keyword>
<feature type="domain" description="UmuC" evidence="16">
    <location>
        <begin position="7"/>
        <end position="190"/>
    </location>
</feature>
<comment type="cofactor">
    <cofactor evidence="15">
        <name>Mg(2+)</name>
        <dbReference type="ChEBI" id="CHEBI:18420"/>
    </cofactor>
    <text evidence="15">Binds 2 magnesium ions per subunit.</text>
</comment>
<dbReference type="InterPro" id="IPR053848">
    <property type="entry name" value="IMS_HHH_1"/>
</dbReference>
<feature type="binding site" evidence="15">
    <location>
        <position position="106"/>
    </location>
    <ligand>
        <name>Mg(2+)</name>
        <dbReference type="ChEBI" id="CHEBI:18420"/>
    </ligand>
</feature>
<dbReference type="Pfam" id="PF00817">
    <property type="entry name" value="IMS"/>
    <property type="match status" value="1"/>
</dbReference>
<protein>
    <recommendedName>
        <fullName evidence="15">DNA polymerase IV</fullName>
        <shortName evidence="15">Pol IV</shortName>
        <ecNumber evidence="15">2.7.7.7</ecNumber>
    </recommendedName>
</protein>
<dbReference type="FunFam" id="1.10.150.20:FF:000019">
    <property type="entry name" value="DNA polymerase IV"/>
    <property type="match status" value="1"/>
</dbReference>
<evidence type="ECO:0000256" key="12">
    <source>
        <dbReference type="ARBA" id="ARBA00023125"/>
    </source>
</evidence>
<evidence type="ECO:0000256" key="14">
    <source>
        <dbReference type="ARBA" id="ARBA00049244"/>
    </source>
</evidence>
<keyword evidence="3 15" id="KW-0515">Mutator protein</keyword>
<dbReference type="GO" id="GO:0003887">
    <property type="term" value="F:DNA-directed DNA polymerase activity"/>
    <property type="evidence" value="ECO:0007669"/>
    <property type="project" value="UniProtKB-UniRule"/>
</dbReference>
<dbReference type="InterPro" id="IPR036775">
    <property type="entry name" value="DNA_pol_Y-fam_lit_finger_sf"/>
</dbReference>
<dbReference type="EC" id="2.7.7.7" evidence="15"/>
<evidence type="ECO:0000259" key="16">
    <source>
        <dbReference type="PROSITE" id="PS50173"/>
    </source>
</evidence>
<organism evidence="17 18">
    <name type="scientific">Pseudoteredinibacter isoporae</name>
    <dbReference type="NCBI Taxonomy" id="570281"/>
    <lineage>
        <taxon>Bacteria</taxon>
        <taxon>Pseudomonadati</taxon>
        <taxon>Pseudomonadota</taxon>
        <taxon>Gammaproteobacteria</taxon>
        <taxon>Cellvibrionales</taxon>
        <taxon>Cellvibrionaceae</taxon>
        <taxon>Pseudoteredinibacter</taxon>
    </lineage>
</organism>
<dbReference type="GO" id="GO:0009432">
    <property type="term" value="P:SOS response"/>
    <property type="evidence" value="ECO:0007669"/>
    <property type="project" value="UniProtKB-ARBA"/>
</dbReference>
<evidence type="ECO:0000256" key="10">
    <source>
        <dbReference type="ARBA" id="ARBA00022842"/>
    </source>
</evidence>
<keyword evidence="4 15" id="KW-0963">Cytoplasm</keyword>
<dbReference type="InParanoid" id="A0A7X0JR61"/>
<evidence type="ECO:0000256" key="13">
    <source>
        <dbReference type="ARBA" id="ARBA00023204"/>
    </source>
</evidence>
<dbReference type="PROSITE" id="PS50173">
    <property type="entry name" value="UMUC"/>
    <property type="match status" value="1"/>
</dbReference>
<comment type="similarity">
    <text evidence="2 15">Belongs to the DNA polymerase type-Y family.</text>
</comment>
<proteinExistence type="inferred from homology"/>
<comment type="subcellular location">
    <subcellularLocation>
        <location evidence="1 15">Cytoplasm</location>
    </subcellularLocation>
</comment>
<dbReference type="InterPro" id="IPR050116">
    <property type="entry name" value="DNA_polymerase-Y"/>
</dbReference>
<keyword evidence="11 15" id="KW-0239">DNA-directed DNA polymerase</keyword>
<evidence type="ECO:0000256" key="6">
    <source>
        <dbReference type="ARBA" id="ARBA00022695"/>
    </source>
</evidence>
<evidence type="ECO:0000256" key="7">
    <source>
        <dbReference type="ARBA" id="ARBA00022705"/>
    </source>
</evidence>
<name>A0A7X0JR61_9GAMM</name>
<dbReference type="GO" id="GO:0006261">
    <property type="term" value="P:DNA-templated DNA replication"/>
    <property type="evidence" value="ECO:0007669"/>
    <property type="project" value="UniProtKB-UniRule"/>
</dbReference>
<evidence type="ECO:0000313" key="18">
    <source>
        <dbReference type="Proteomes" id="UP000528457"/>
    </source>
</evidence>
<evidence type="ECO:0000256" key="8">
    <source>
        <dbReference type="ARBA" id="ARBA00022723"/>
    </source>
</evidence>
<comment type="catalytic activity">
    <reaction evidence="14 15">
        <text>DNA(n) + a 2'-deoxyribonucleoside 5'-triphosphate = DNA(n+1) + diphosphate</text>
        <dbReference type="Rhea" id="RHEA:22508"/>
        <dbReference type="Rhea" id="RHEA-COMP:17339"/>
        <dbReference type="Rhea" id="RHEA-COMP:17340"/>
        <dbReference type="ChEBI" id="CHEBI:33019"/>
        <dbReference type="ChEBI" id="CHEBI:61560"/>
        <dbReference type="ChEBI" id="CHEBI:173112"/>
        <dbReference type="EC" id="2.7.7.7"/>
    </reaction>
</comment>
<dbReference type="GO" id="GO:0005829">
    <property type="term" value="C:cytosol"/>
    <property type="evidence" value="ECO:0007669"/>
    <property type="project" value="TreeGrafter"/>
</dbReference>
<feature type="active site" evidence="15">
    <location>
        <position position="107"/>
    </location>
</feature>
<keyword evidence="8 15" id="KW-0479">Metal-binding</keyword>
<evidence type="ECO:0000256" key="9">
    <source>
        <dbReference type="ARBA" id="ARBA00022763"/>
    </source>
</evidence>
<evidence type="ECO:0000313" key="17">
    <source>
        <dbReference type="EMBL" id="MBB6520779.1"/>
    </source>
</evidence>
<dbReference type="InterPro" id="IPR043502">
    <property type="entry name" value="DNA/RNA_pol_sf"/>
</dbReference>
<dbReference type="PANTHER" id="PTHR11076:SF33">
    <property type="entry name" value="DNA POLYMERASE KAPPA"/>
    <property type="match status" value="1"/>
</dbReference>
<dbReference type="Gene3D" id="3.30.70.270">
    <property type="match status" value="1"/>
</dbReference>
<dbReference type="FunCoup" id="A0A7X0JR61">
    <property type="interactions" value="521"/>
</dbReference>
<dbReference type="Gene3D" id="3.30.1490.100">
    <property type="entry name" value="DNA polymerase, Y-family, little finger domain"/>
    <property type="match status" value="1"/>
</dbReference>
<sequence>MKQQRHIIHCDADCFYASVEMRDDPDLRGRPLAIGGEAKGRGVVATCNYEARRFGVRSAMPMAYARRLCPGILTMRPNMEKYRDVSRQMQDIFYRYTDIIEPLSLDEAFLDVSREVNEGRFDDAKSIAEAIRQDVSSELQISVSAGVASNKFIAKVASDWQKPDGLTVVSEAQQAEFVAALAVNKIYGVGKVTEQKLLSMGITHCHQLQTMDLELLQSKFGSFGKRLYDLSRGRDHRPVERSRRRKSLSVEHTFASDLPDLDACLEQIPELLNSLQTRVSALDDSYRIAKPFVKLKFHDFSSTTVEKQGADYSLKAYQDLVAEAFERAFQPVRLLGLGVRFKEPESEPPQSDLFA</sequence>